<dbReference type="SMART" id="SM00530">
    <property type="entry name" value="HTH_XRE"/>
    <property type="match status" value="1"/>
</dbReference>
<dbReference type="EMBL" id="JACRYT010000004">
    <property type="protein sequence ID" value="MBC6679474.1"/>
    <property type="molecule type" value="Genomic_DNA"/>
</dbReference>
<gene>
    <name evidence="2" type="ORF">H9L42_06500</name>
</gene>
<dbReference type="InterPro" id="IPR001387">
    <property type="entry name" value="Cro/C1-type_HTH"/>
</dbReference>
<accession>A0A923NM16</accession>
<feature type="domain" description="HTH cro/C1-type" evidence="1">
    <location>
        <begin position="11"/>
        <end position="65"/>
    </location>
</feature>
<proteinExistence type="predicted"/>
<dbReference type="Pfam" id="PF01381">
    <property type="entry name" value="HTH_3"/>
    <property type="match status" value="1"/>
</dbReference>
<keyword evidence="3" id="KW-1185">Reference proteome</keyword>
<dbReference type="GO" id="GO:0003677">
    <property type="term" value="F:DNA binding"/>
    <property type="evidence" value="ECO:0007669"/>
    <property type="project" value="InterPro"/>
</dbReference>
<dbReference type="Proteomes" id="UP000602647">
    <property type="component" value="Unassembled WGS sequence"/>
</dbReference>
<evidence type="ECO:0000313" key="3">
    <source>
        <dbReference type="Proteomes" id="UP000602647"/>
    </source>
</evidence>
<dbReference type="RefSeq" id="WP_187302575.1">
    <property type="nucleotide sequence ID" value="NZ_JACRYT010000004.1"/>
</dbReference>
<evidence type="ECO:0000313" key="2">
    <source>
        <dbReference type="EMBL" id="MBC6679474.1"/>
    </source>
</evidence>
<organism evidence="2 3">
    <name type="scientific">Zhenpiania hominis</name>
    <dbReference type="NCBI Taxonomy" id="2763644"/>
    <lineage>
        <taxon>Bacteria</taxon>
        <taxon>Bacillati</taxon>
        <taxon>Bacillota</taxon>
        <taxon>Clostridia</taxon>
        <taxon>Peptostreptococcales</taxon>
        <taxon>Anaerovoracaceae</taxon>
        <taxon>Zhenpiania</taxon>
    </lineage>
</organism>
<dbReference type="InterPro" id="IPR010982">
    <property type="entry name" value="Lambda_DNA-bd_dom_sf"/>
</dbReference>
<dbReference type="Gene3D" id="1.10.260.40">
    <property type="entry name" value="lambda repressor-like DNA-binding domains"/>
    <property type="match status" value="1"/>
</dbReference>
<evidence type="ECO:0000259" key="1">
    <source>
        <dbReference type="PROSITE" id="PS50943"/>
    </source>
</evidence>
<protein>
    <submittedName>
        <fullName evidence="2">Helix-turn-helix transcriptional regulator</fullName>
    </submittedName>
</protein>
<dbReference type="CDD" id="cd00093">
    <property type="entry name" value="HTH_XRE"/>
    <property type="match status" value="1"/>
</dbReference>
<dbReference type="SUPFAM" id="SSF47413">
    <property type="entry name" value="lambda repressor-like DNA-binding domains"/>
    <property type="match status" value="1"/>
</dbReference>
<name>A0A923NM16_9FIRM</name>
<dbReference type="PROSITE" id="PS50943">
    <property type="entry name" value="HTH_CROC1"/>
    <property type="match status" value="1"/>
</dbReference>
<reference evidence="2" key="1">
    <citation type="submission" date="2020-08" db="EMBL/GenBank/DDBJ databases">
        <title>Genome public.</title>
        <authorList>
            <person name="Liu C."/>
            <person name="Sun Q."/>
        </authorList>
    </citation>
    <scope>NUCLEOTIDE SEQUENCE</scope>
    <source>
        <strain evidence="2">BX12</strain>
    </source>
</reference>
<sequence length="114" mass="12997">MVLQKNLSVMMNVIRRSRNLSITQFSEELGLSRSYTQALLNGRGNPRMDTIEHIASRLQISPLLLLCCSYSEEQLEIFLLLLLLIRRISALSSAKQTEFLVLFQKLLSLMPAES</sequence>
<comment type="caution">
    <text evidence="2">The sequence shown here is derived from an EMBL/GenBank/DDBJ whole genome shotgun (WGS) entry which is preliminary data.</text>
</comment>
<dbReference type="AlphaFoldDB" id="A0A923NM16"/>